<dbReference type="GeneID" id="66054582"/>
<accession>A0A2K3DDW4</accession>
<proteinExistence type="predicted"/>
<dbReference type="RefSeq" id="XP_042921085.1">
    <property type="nucleotide sequence ID" value="XM_043065454.1"/>
</dbReference>
<dbReference type="AlphaFoldDB" id="A0A2K3DDW4"/>
<reference evidence="1 2" key="1">
    <citation type="journal article" date="2007" name="Science">
        <title>The Chlamydomonas genome reveals the evolution of key animal and plant functions.</title>
        <authorList>
            <person name="Merchant S.S."/>
            <person name="Prochnik S.E."/>
            <person name="Vallon O."/>
            <person name="Harris E.H."/>
            <person name="Karpowicz S.J."/>
            <person name="Witman G.B."/>
            <person name="Terry A."/>
            <person name="Salamov A."/>
            <person name="Fritz-Laylin L.K."/>
            <person name="Marechal-Drouard L."/>
            <person name="Marshall W.F."/>
            <person name="Qu L.H."/>
            <person name="Nelson D.R."/>
            <person name="Sanderfoot A.A."/>
            <person name="Spalding M.H."/>
            <person name="Kapitonov V.V."/>
            <person name="Ren Q."/>
            <person name="Ferris P."/>
            <person name="Lindquist E."/>
            <person name="Shapiro H."/>
            <person name="Lucas S.M."/>
            <person name="Grimwood J."/>
            <person name="Schmutz J."/>
            <person name="Cardol P."/>
            <person name="Cerutti H."/>
            <person name="Chanfreau G."/>
            <person name="Chen C.L."/>
            <person name="Cognat V."/>
            <person name="Croft M.T."/>
            <person name="Dent R."/>
            <person name="Dutcher S."/>
            <person name="Fernandez E."/>
            <person name="Fukuzawa H."/>
            <person name="Gonzalez-Ballester D."/>
            <person name="Gonzalez-Halphen D."/>
            <person name="Hallmann A."/>
            <person name="Hanikenne M."/>
            <person name="Hippler M."/>
            <person name="Inwood W."/>
            <person name="Jabbari K."/>
            <person name="Kalanon M."/>
            <person name="Kuras R."/>
            <person name="Lefebvre P.A."/>
            <person name="Lemaire S.D."/>
            <person name="Lobanov A.V."/>
            <person name="Lohr M."/>
            <person name="Manuell A."/>
            <person name="Meier I."/>
            <person name="Mets L."/>
            <person name="Mittag M."/>
            <person name="Mittelmeier T."/>
            <person name="Moroney J.V."/>
            <person name="Moseley J."/>
            <person name="Napoli C."/>
            <person name="Nedelcu A.M."/>
            <person name="Niyogi K."/>
            <person name="Novoselov S.V."/>
            <person name="Paulsen I.T."/>
            <person name="Pazour G."/>
            <person name="Purton S."/>
            <person name="Ral J.P."/>
            <person name="Riano-Pachon D.M."/>
            <person name="Riekhof W."/>
            <person name="Rymarquis L."/>
            <person name="Schroda M."/>
            <person name="Stern D."/>
            <person name="Umen J."/>
            <person name="Willows R."/>
            <person name="Wilson N."/>
            <person name="Zimmer S.L."/>
            <person name="Allmer J."/>
            <person name="Balk J."/>
            <person name="Bisova K."/>
            <person name="Chen C.J."/>
            <person name="Elias M."/>
            <person name="Gendler K."/>
            <person name="Hauser C."/>
            <person name="Lamb M.R."/>
            <person name="Ledford H."/>
            <person name="Long J.C."/>
            <person name="Minagawa J."/>
            <person name="Page M.D."/>
            <person name="Pan J."/>
            <person name="Pootakham W."/>
            <person name="Roje S."/>
            <person name="Rose A."/>
            <person name="Stahlberg E."/>
            <person name="Terauchi A.M."/>
            <person name="Yang P."/>
            <person name="Ball S."/>
            <person name="Bowler C."/>
            <person name="Dieckmann C.L."/>
            <person name="Gladyshev V.N."/>
            <person name="Green P."/>
            <person name="Jorgensen R."/>
            <person name="Mayfield S."/>
            <person name="Mueller-Roeber B."/>
            <person name="Rajamani S."/>
            <person name="Sayre R.T."/>
            <person name="Brokstein P."/>
            <person name="Dubchak I."/>
            <person name="Goodstein D."/>
            <person name="Hornick L."/>
            <person name="Huang Y.W."/>
            <person name="Jhaveri J."/>
            <person name="Luo Y."/>
            <person name="Martinez D."/>
            <person name="Ngau W.C."/>
            <person name="Otillar B."/>
            <person name="Poliakov A."/>
            <person name="Porter A."/>
            <person name="Szajkowski L."/>
            <person name="Werner G."/>
            <person name="Zhou K."/>
            <person name="Grigoriev I.V."/>
            <person name="Rokhsar D.S."/>
            <person name="Grossman A.R."/>
        </authorList>
    </citation>
    <scope>NUCLEOTIDE SEQUENCE [LARGE SCALE GENOMIC DNA]</scope>
    <source>
        <strain evidence="2">CC-503</strain>
    </source>
</reference>
<keyword evidence="2" id="KW-1185">Reference proteome</keyword>
<gene>
    <name evidence="1" type="ORF">CHLRE_09g388023v5</name>
</gene>
<dbReference type="KEGG" id="cre:CHLRE_09g388023v5"/>
<dbReference type="EMBL" id="CM008970">
    <property type="protein sequence ID" value="PNW78725.1"/>
    <property type="molecule type" value="Genomic_DNA"/>
</dbReference>
<evidence type="ECO:0000313" key="1">
    <source>
        <dbReference type="EMBL" id="PNW78725.1"/>
    </source>
</evidence>
<protein>
    <submittedName>
        <fullName evidence="1">Uncharacterized protein</fullName>
    </submittedName>
</protein>
<name>A0A2K3DDW4_CHLRE</name>
<dbReference type="InParanoid" id="A0A2K3DDW4"/>
<sequence length="72" mass="7290">MAAAEGEAVWAGMVRVEGGECVVVWGVAALPGFVGSDAQGGEEGVEGLVDCALSQRPLGPPVFAFPQKDLFG</sequence>
<evidence type="ECO:0000313" key="2">
    <source>
        <dbReference type="Proteomes" id="UP000006906"/>
    </source>
</evidence>
<dbReference type="Gramene" id="PNW78725">
    <property type="protein sequence ID" value="PNW78725"/>
    <property type="gene ID" value="CHLRE_09g388023v5"/>
</dbReference>
<dbReference type="Proteomes" id="UP000006906">
    <property type="component" value="Chromosome 9"/>
</dbReference>
<organism evidence="1 2">
    <name type="scientific">Chlamydomonas reinhardtii</name>
    <name type="common">Chlamydomonas smithii</name>
    <dbReference type="NCBI Taxonomy" id="3055"/>
    <lineage>
        <taxon>Eukaryota</taxon>
        <taxon>Viridiplantae</taxon>
        <taxon>Chlorophyta</taxon>
        <taxon>core chlorophytes</taxon>
        <taxon>Chlorophyceae</taxon>
        <taxon>CS clade</taxon>
        <taxon>Chlamydomonadales</taxon>
        <taxon>Chlamydomonadaceae</taxon>
        <taxon>Chlamydomonas</taxon>
    </lineage>
</organism>